<dbReference type="InterPro" id="IPR013636">
    <property type="entry name" value="ARMH3_C"/>
</dbReference>
<feature type="domain" description="Armadillo-like helical" evidence="5">
    <location>
        <begin position="403"/>
        <end position="628"/>
    </location>
</feature>
<keyword evidence="3" id="KW-1133">Transmembrane helix</keyword>
<evidence type="ECO:0000313" key="7">
    <source>
        <dbReference type="Proteomes" id="UP000799441"/>
    </source>
</evidence>
<organism evidence="6 7">
    <name type="scientific">Polychaeton citri CBS 116435</name>
    <dbReference type="NCBI Taxonomy" id="1314669"/>
    <lineage>
        <taxon>Eukaryota</taxon>
        <taxon>Fungi</taxon>
        <taxon>Dikarya</taxon>
        <taxon>Ascomycota</taxon>
        <taxon>Pezizomycotina</taxon>
        <taxon>Dothideomycetes</taxon>
        <taxon>Dothideomycetidae</taxon>
        <taxon>Capnodiales</taxon>
        <taxon>Capnodiaceae</taxon>
        <taxon>Polychaeton</taxon>
    </lineage>
</organism>
<dbReference type="OrthoDB" id="2012278at2759"/>
<keyword evidence="2" id="KW-0812">Transmembrane</keyword>
<comment type="subcellular location">
    <subcellularLocation>
        <location evidence="1">Membrane</location>
    </subcellularLocation>
</comment>
<dbReference type="PANTHER" id="PTHR13608:SF3">
    <property type="entry name" value="ARMADILLO-LIKE HELICAL DOMAIN-CONTAINING PROTEIN 3"/>
    <property type="match status" value="1"/>
</dbReference>
<dbReference type="GO" id="GO:0005829">
    <property type="term" value="C:cytosol"/>
    <property type="evidence" value="ECO:0007669"/>
    <property type="project" value="TreeGrafter"/>
</dbReference>
<evidence type="ECO:0000313" key="6">
    <source>
        <dbReference type="EMBL" id="KAF2718467.1"/>
    </source>
</evidence>
<dbReference type="PANTHER" id="PTHR13608">
    <property type="entry name" value="ARMADILLO-LIKE HELICAL DOMAIN-CONTAINING PROTEIN 3"/>
    <property type="match status" value="1"/>
</dbReference>
<evidence type="ECO:0000256" key="3">
    <source>
        <dbReference type="ARBA" id="ARBA00022989"/>
    </source>
</evidence>
<dbReference type="SMART" id="SM01158">
    <property type="entry name" value="DUF1741"/>
    <property type="match status" value="1"/>
</dbReference>
<reference evidence="6" key="1">
    <citation type="journal article" date="2020" name="Stud. Mycol.">
        <title>101 Dothideomycetes genomes: a test case for predicting lifestyles and emergence of pathogens.</title>
        <authorList>
            <person name="Haridas S."/>
            <person name="Albert R."/>
            <person name="Binder M."/>
            <person name="Bloem J."/>
            <person name="Labutti K."/>
            <person name="Salamov A."/>
            <person name="Andreopoulos B."/>
            <person name="Baker S."/>
            <person name="Barry K."/>
            <person name="Bills G."/>
            <person name="Bluhm B."/>
            <person name="Cannon C."/>
            <person name="Castanera R."/>
            <person name="Culley D."/>
            <person name="Daum C."/>
            <person name="Ezra D."/>
            <person name="Gonzalez J."/>
            <person name="Henrissat B."/>
            <person name="Kuo A."/>
            <person name="Liang C."/>
            <person name="Lipzen A."/>
            <person name="Lutzoni F."/>
            <person name="Magnuson J."/>
            <person name="Mondo S."/>
            <person name="Nolan M."/>
            <person name="Ohm R."/>
            <person name="Pangilinan J."/>
            <person name="Park H.-J."/>
            <person name="Ramirez L."/>
            <person name="Alfaro M."/>
            <person name="Sun H."/>
            <person name="Tritt A."/>
            <person name="Yoshinaga Y."/>
            <person name="Zwiers L.-H."/>
            <person name="Turgeon B."/>
            <person name="Goodwin S."/>
            <person name="Spatafora J."/>
            <person name="Crous P."/>
            <person name="Grigoriev I."/>
        </authorList>
    </citation>
    <scope>NUCLEOTIDE SEQUENCE</scope>
    <source>
        <strain evidence="6">CBS 116435</strain>
    </source>
</reference>
<accession>A0A9P4UJY1</accession>
<dbReference type="Proteomes" id="UP000799441">
    <property type="component" value="Unassembled WGS sequence"/>
</dbReference>
<dbReference type="InterPro" id="IPR039868">
    <property type="entry name" value="ARMD3-like"/>
</dbReference>
<dbReference type="EMBL" id="MU003824">
    <property type="protein sequence ID" value="KAF2718467.1"/>
    <property type="molecule type" value="Genomic_DNA"/>
</dbReference>
<sequence length="631" mass="70749">MANSPLTQQNQPQTVFEPKIVSLYGRLFQDTTDDDAQDEGFWREFFLLKQDLPRLHQNLDELDASFLLHHQHIPQQFLINAIAAALAGQSPADEHALDALTVFFAVVLSKKYTNPSADIIDVLAGLDHIDSVFNDLVSVLDRTIKEGRDTVIQQKAVRTAISLISGGYQTALVSYFINRDLFPALMKLVLDVDDPLEAYEPLLLTGLLANYQKFESPNQYRVRLTDFFHETTMSKAIESFGWTSVLLRDHYIAISDDTPTGWSLSGTLTGTLTFVGLGGLTGAKTAAPVLTEDQQRELFAEQPGHQAASLLSLYDFTLTNTLFRRRFVSQLPADVAVAPPFANFLSFTSYLYQHAYRNPRSELYSHLTLLIVLLLIEDPLAAKLLCDTATTARLCRQRPPFLPLVQNERPYASTLIDILTDGLSHNLRKRLDTTFLTGIMTVLSRLLSHLAKTNTKLQHHWSELWRSLLSFVRFLTTYADDLKTLPGTYDLIQALISVLVLSMAAGESFLPNNASYDDLFYKLVESGEALTSLREKYALGKVNDEHSSIGILIGVSRHYNELIESQHKGKSVHLTPREVSKIIKDGYDTLSIEAREDLDHIEAFREAQYKVALKKIARIAVADASFLVTVV</sequence>
<keyword evidence="4" id="KW-0472">Membrane</keyword>
<proteinExistence type="predicted"/>
<evidence type="ECO:0000259" key="5">
    <source>
        <dbReference type="SMART" id="SM01158"/>
    </source>
</evidence>
<gene>
    <name evidence="6" type="ORF">K431DRAFT_230738</name>
</gene>
<evidence type="ECO:0000256" key="1">
    <source>
        <dbReference type="ARBA" id="ARBA00004370"/>
    </source>
</evidence>
<evidence type="ECO:0000256" key="4">
    <source>
        <dbReference type="ARBA" id="ARBA00023136"/>
    </source>
</evidence>
<evidence type="ECO:0000256" key="2">
    <source>
        <dbReference type="ARBA" id="ARBA00022692"/>
    </source>
</evidence>
<name>A0A9P4UJY1_9PEZI</name>
<dbReference type="GO" id="GO:0016020">
    <property type="term" value="C:membrane"/>
    <property type="evidence" value="ECO:0007669"/>
    <property type="project" value="UniProtKB-SubCell"/>
</dbReference>
<dbReference type="Pfam" id="PF08427">
    <property type="entry name" value="ARMH3_C"/>
    <property type="match status" value="1"/>
</dbReference>
<dbReference type="AlphaFoldDB" id="A0A9P4UJY1"/>
<comment type="caution">
    <text evidence="6">The sequence shown here is derived from an EMBL/GenBank/DDBJ whole genome shotgun (WGS) entry which is preliminary data.</text>
</comment>
<keyword evidence="7" id="KW-1185">Reference proteome</keyword>
<protein>
    <submittedName>
        <fullName evidence="6">DUF1741-domain-containing protein</fullName>
    </submittedName>
</protein>